<proteinExistence type="predicted"/>
<dbReference type="AlphaFoldDB" id="A0AA44CDH5"/>
<sequence>MAAPKATSTPKKILALITNNKGGVGKSVIARVMADVFRGANKSAQFYDTDGGTGSLLLSYGSRDSNGSLLKDQDPANGGIGWFDIRSDKDRAKLLDNLSSNAPVIVCDMAGGSLAEISRIVDDGDGFDGFIDAVEAQGYGLVIINVVSNVQGATTSVRDYMGAFGGRAQQIVVVNKAWGKDESDFPFWYGFTNSEGQQKGGKTRADFLAAGGVEVHFPALQSGTFAKVDALQVPFSAAADNPDLSITERAHLSKFMKAAREAFLEIKDKIGL</sequence>
<dbReference type="Gene3D" id="3.40.50.300">
    <property type="entry name" value="P-loop containing nucleotide triphosphate hydrolases"/>
    <property type="match status" value="1"/>
</dbReference>
<dbReference type="Proteomes" id="UP001155840">
    <property type="component" value="Unassembled WGS sequence"/>
</dbReference>
<evidence type="ECO:0008006" key="3">
    <source>
        <dbReference type="Google" id="ProtNLM"/>
    </source>
</evidence>
<accession>A0AA44CDH5</accession>
<keyword evidence="2" id="KW-1185">Reference proteome</keyword>
<protein>
    <recommendedName>
        <fullName evidence="3">CobQ/CobB/MinD/ParA nucleotide binding domain-containing protein</fullName>
    </recommendedName>
</protein>
<evidence type="ECO:0000313" key="2">
    <source>
        <dbReference type="Proteomes" id="UP001155840"/>
    </source>
</evidence>
<dbReference type="InterPro" id="IPR027417">
    <property type="entry name" value="P-loop_NTPase"/>
</dbReference>
<gene>
    <name evidence="1" type="ORF">G8E10_24785</name>
</gene>
<dbReference type="EMBL" id="JAANCM010000023">
    <property type="protein sequence ID" value="NHT78919.1"/>
    <property type="molecule type" value="Genomic_DNA"/>
</dbReference>
<comment type="caution">
    <text evidence="1">The sequence shown here is derived from an EMBL/GenBank/DDBJ whole genome shotgun (WGS) entry which is preliminary data.</text>
</comment>
<dbReference type="RefSeq" id="WP_167131049.1">
    <property type="nucleotide sequence ID" value="NZ_JAANCM010000023.1"/>
</dbReference>
<reference evidence="1" key="1">
    <citation type="submission" date="2020-03" db="EMBL/GenBank/DDBJ databases">
        <title>Ferranicluibacter endophyticum gen. nov., sp. nov., a new genus isolated from Rubus ulmifolius Schott. stem.</title>
        <authorList>
            <person name="Roca-Couso R."/>
            <person name="Flores-Felix J.D."/>
            <person name="Igual J.M."/>
            <person name="Rivas R."/>
        </authorList>
    </citation>
    <scope>NUCLEOTIDE SEQUENCE</scope>
    <source>
        <strain evidence="1">CRRU44</strain>
    </source>
</reference>
<dbReference type="SUPFAM" id="SSF52540">
    <property type="entry name" value="P-loop containing nucleoside triphosphate hydrolases"/>
    <property type="match status" value="1"/>
</dbReference>
<evidence type="ECO:0000313" key="1">
    <source>
        <dbReference type="EMBL" id="NHT78919.1"/>
    </source>
</evidence>
<organism evidence="1 2">
    <name type="scientific">Ferranicluibacter rubi</name>
    <dbReference type="NCBI Taxonomy" id="2715133"/>
    <lineage>
        <taxon>Bacteria</taxon>
        <taxon>Pseudomonadati</taxon>
        <taxon>Pseudomonadota</taxon>
        <taxon>Alphaproteobacteria</taxon>
        <taxon>Hyphomicrobiales</taxon>
        <taxon>Rhizobiaceae</taxon>
        <taxon>Ferranicluibacter</taxon>
    </lineage>
</organism>
<name>A0AA44CDH5_9HYPH</name>